<reference evidence="2 3" key="1">
    <citation type="submission" date="2019-10" db="EMBL/GenBank/DDBJ databases">
        <title>Genomic and transcriptomic insights into the perfect genentic adaptation of a filamentous nitrogen-fixing cyanobacterium to rice fields.</title>
        <authorList>
            <person name="Chen Z."/>
        </authorList>
    </citation>
    <scope>NUCLEOTIDE SEQUENCE [LARGE SCALE GENOMIC DNA]</scope>
    <source>
        <strain evidence="2">CCNUC1</strain>
    </source>
</reference>
<dbReference type="RefSeq" id="WP_152590400.1">
    <property type="nucleotide sequence ID" value="NZ_CP045226.1"/>
</dbReference>
<evidence type="ECO:0000313" key="2">
    <source>
        <dbReference type="EMBL" id="QFS48954.1"/>
    </source>
</evidence>
<organism evidence="2 3">
    <name type="scientific">Nostoc sphaeroides CCNUC1</name>
    <dbReference type="NCBI Taxonomy" id="2653204"/>
    <lineage>
        <taxon>Bacteria</taxon>
        <taxon>Bacillati</taxon>
        <taxon>Cyanobacteriota</taxon>
        <taxon>Cyanophyceae</taxon>
        <taxon>Nostocales</taxon>
        <taxon>Nostocaceae</taxon>
        <taxon>Nostoc</taxon>
    </lineage>
</organism>
<dbReference type="Proteomes" id="UP000326678">
    <property type="component" value="Chromosome Gxm1"/>
</dbReference>
<dbReference type="InterPro" id="IPR047721">
    <property type="entry name" value="DrmB"/>
</dbReference>
<keyword evidence="3" id="KW-1185">Reference proteome</keyword>
<dbReference type="NCBIfam" id="NF038324">
    <property type="entry name" value="DrmB_fam"/>
    <property type="match status" value="1"/>
</dbReference>
<gene>
    <name evidence="2" type="ORF">GXM_06448</name>
</gene>
<dbReference type="KEGG" id="nsh:GXM_06448"/>
<protein>
    <recommendedName>
        <fullName evidence="1">MrfA-like Zn-binding domain-containing protein</fullName>
    </recommendedName>
</protein>
<feature type="domain" description="MrfA-like Zn-binding" evidence="1">
    <location>
        <begin position="496"/>
        <end position="594"/>
    </location>
</feature>
<evidence type="ECO:0000259" key="1">
    <source>
        <dbReference type="Pfam" id="PF09369"/>
    </source>
</evidence>
<proteinExistence type="predicted"/>
<dbReference type="EMBL" id="CP045226">
    <property type="protein sequence ID" value="QFS48954.1"/>
    <property type="molecule type" value="Genomic_DNA"/>
</dbReference>
<sequence>MSKSNKNKRSQGQVRQSQILSTFGPGAMVDLPKHSVLISGLNHWSGDRRRIFEERLAARVAEILQVNYVKLYAPPVHEQDPKAPRNGINVFTFPTWFLAQVKETWPKANEQGKLVPGKIYRTRPLLPWGNLVRGEYLSSEKKSIPVVPVRFVQACVKGHISDIDWYRFVHNDSENKCRGQLWLDEGGSGNDFAEIYVRCEACKKRRPLADATVRNGKVLGPCQGHRPWLGSFAQEPFCIRESTGLPEYNRLLVRSASNAYFSQVLSVISLPDSDAALQKAVNSVYEDFLKNITTLEQLALVKSLMSKVSTNLEGFSNEAVWQEIERRQNGQVNQHKSIKQVEIETLLSSAIQIGEDVPEGDFHARSRTLDNLQPAFSSRIERIVLVDRLREVIAQVGFTRFEAEMPDIDGELDISVRRAALDIETTWVPAIENRGEGVFIAFRKEAIEEWSKREAVKKRERELSRGFDIWCARKGIDQEKEKIKFPGVKYTMLHSLSHLLIVAVSLECGYAASSIRERIYAGDTGYGILLYTGSSGSEGTLGGLVEVGKRIEYHLEVAIEQGRLCSNDPVCAQHRPDNEQEERFLHGSACHGCLLIAETSCERRNEFLDRALVVSTVEGLGAEFFPE</sequence>
<dbReference type="InterPro" id="IPR018973">
    <property type="entry name" value="MZB"/>
</dbReference>
<evidence type="ECO:0000313" key="3">
    <source>
        <dbReference type="Proteomes" id="UP000326678"/>
    </source>
</evidence>
<name>A0A5P8W8G0_9NOSO</name>
<accession>A0A5P8W8G0</accession>
<dbReference type="AlphaFoldDB" id="A0A5P8W8G0"/>
<dbReference type="Pfam" id="PF09369">
    <property type="entry name" value="MZB"/>
    <property type="match status" value="1"/>
</dbReference>